<accession>A0A2V5LG98</accession>
<dbReference type="AlphaFoldDB" id="A0A2V5LG98"/>
<dbReference type="EMBL" id="QJVD01000003">
    <property type="protein sequence ID" value="PYI68923.1"/>
    <property type="molecule type" value="Genomic_DNA"/>
</dbReference>
<feature type="domain" description="Aldehyde dehydrogenase" evidence="2">
    <location>
        <begin position="16"/>
        <end position="476"/>
    </location>
</feature>
<dbReference type="SUPFAM" id="SSF53720">
    <property type="entry name" value="ALDH-like"/>
    <property type="match status" value="1"/>
</dbReference>
<protein>
    <submittedName>
        <fullName evidence="3">Aldehyde dehydrogenase</fullName>
    </submittedName>
</protein>
<sequence length="486" mass="50126">MTVMTKPVSSYIDGSWVEGSGDFVSRYNPAAPDQVVTSYHQASAAELEQAIGAASAASAAWDGLGILARGRVLVAAAAAIRDRAEDIAAVMTAEHGKTLAESRMEVDASADTFDYHGASARNPIGTEFPSSHPEERILTVRRPLGVVGVITPWNFPLQIPAWKIAPAILHGNTVVWKSASNTPGVSVLLMEALAAVGVPAGVVNLILGPGALGSELVANPLVGGVTFTGSVPVGHHIRGIVCGRGAKLQLELGGHNATLVLPDADPELAATAVVNAAMGSTGQKCTATRRVILVGDGHEDFLARVKDKVSALIVGPGMDASVQIGPVVSPSARAEINAAIDQALADGGEILAQAVLPDGEGSYVAPTVLTGPRSMAICQEEVFGPVTTVLYADTLEEGIELANNTAFGLTAAVFSSDERSIRRCVAQLQAGLVKVNAPTTGSELHAPFGGMKDSTFAGPREQNSAAAATFFTHEKTAYLRLAPKKA</sequence>
<dbReference type="InterPro" id="IPR015590">
    <property type="entry name" value="Aldehyde_DH_dom"/>
</dbReference>
<dbReference type="InterPro" id="IPR016163">
    <property type="entry name" value="Ald_DH_C"/>
</dbReference>
<evidence type="ECO:0000313" key="4">
    <source>
        <dbReference type="Proteomes" id="UP000247832"/>
    </source>
</evidence>
<evidence type="ECO:0000313" key="3">
    <source>
        <dbReference type="EMBL" id="PYI68923.1"/>
    </source>
</evidence>
<keyword evidence="4" id="KW-1185">Reference proteome</keyword>
<dbReference type="PANTHER" id="PTHR11699">
    <property type="entry name" value="ALDEHYDE DEHYDROGENASE-RELATED"/>
    <property type="match status" value="1"/>
</dbReference>
<organism evidence="3 4">
    <name type="scientific">Arthrobacter livingstonensis</name>
    <dbReference type="NCBI Taxonomy" id="670078"/>
    <lineage>
        <taxon>Bacteria</taxon>
        <taxon>Bacillati</taxon>
        <taxon>Actinomycetota</taxon>
        <taxon>Actinomycetes</taxon>
        <taxon>Micrococcales</taxon>
        <taxon>Micrococcaceae</taxon>
        <taxon>Arthrobacter</taxon>
    </lineage>
</organism>
<dbReference type="Gene3D" id="3.40.309.10">
    <property type="entry name" value="Aldehyde Dehydrogenase, Chain A, domain 2"/>
    <property type="match status" value="1"/>
</dbReference>
<evidence type="ECO:0000256" key="1">
    <source>
        <dbReference type="ARBA" id="ARBA00023002"/>
    </source>
</evidence>
<keyword evidence="1" id="KW-0560">Oxidoreductase</keyword>
<reference evidence="3 4" key="1">
    <citation type="submission" date="2018-05" db="EMBL/GenBank/DDBJ databases">
        <title>Genetic diversity of glacier-inhabiting Cryobacterium bacteria in China and description of Cryobacterium mengkeensis sp. nov. and Arthrobacter glacialis sp. nov.</title>
        <authorList>
            <person name="Liu Q."/>
            <person name="Xin Y.-H."/>
        </authorList>
    </citation>
    <scope>NUCLEOTIDE SEQUENCE [LARGE SCALE GENOMIC DNA]</scope>
    <source>
        <strain evidence="3 4">LI2</strain>
    </source>
</reference>
<dbReference type="Proteomes" id="UP000247832">
    <property type="component" value="Unassembled WGS sequence"/>
</dbReference>
<comment type="caution">
    <text evidence="3">The sequence shown here is derived from an EMBL/GenBank/DDBJ whole genome shotgun (WGS) entry which is preliminary data.</text>
</comment>
<dbReference type="Gene3D" id="3.40.605.10">
    <property type="entry name" value="Aldehyde Dehydrogenase, Chain A, domain 1"/>
    <property type="match status" value="1"/>
</dbReference>
<name>A0A2V5LG98_9MICC</name>
<dbReference type="Pfam" id="PF00171">
    <property type="entry name" value="Aldedh"/>
    <property type="match status" value="1"/>
</dbReference>
<dbReference type="InterPro" id="IPR016161">
    <property type="entry name" value="Ald_DH/histidinol_DH"/>
</dbReference>
<gene>
    <name evidence="3" type="ORF">CVV68_03680</name>
</gene>
<dbReference type="GO" id="GO:0016620">
    <property type="term" value="F:oxidoreductase activity, acting on the aldehyde or oxo group of donors, NAD or NADP as acceptor"/>
    <property type="evidence" value="ECO:0007669"/>
    <property type="project" value="InterPro"/>
</dbReference>
<proteinExistence type="predicted"/>
<dbReference type="InterPro" id="IPR016162">
    <property type="entry name" value="Ald_DH_N"/>
</dbReference>
<dbReference type="OrthoDB" id="6882680at2"/>
<evidence type="ECO:0000259" key="2">
    <source>
        <dbReference type="Pfam" id="PF00171"/>
    </source>
</evidence>